<evidence type="ECO:0000256" key="5">
    <source>
        <dbReference type="ARBA" id="ARBA00023235"/>
    </source>
</evidence>
<dbReference type="InterPro" id="IPR002130">
    <property type="entry name" value="Cyclophilin-type_PPIase_dom"/>
</dbReference>
<evidence type="ECO:0000259" key="7">
    <source>
        <dbReference type="PROSITE" id="PS50072"/>
    </source>
</evidence>
<keyword evidence="9" id="KW-1185">Reference proteome</keyword>
<evidence type="ECO:0000256" key="1">
    <source>
        <dbReference type="ARBA" id="ARBA00002388"/>
    </source>
</evidence>
<dbReference type="PANTHER" id="PTHR45625:SF4">
    <property type="entry name" value="PEPTIDYLPROLYL ISOMERASE DOMAIN AND WD REPEAT-CONTAINING PROTEIN 1"/>
    <property type="match status" value="1"/>
</dbReference>
<dbReference type="InterPro" id="IPR029000">
    <property type="entry name" value="Cyclophilin-like_dom_sf"/>
</dbReference>
<protein>
    <recommendedName>
        <fullName evidence="3">peptidylprolyl isomerase</fullName>
        <ecNumber evidence="3">5.2.1.8</ecNumber>
    </recommendedName>
</protein>
<dbReference type="AlphaFoldDB" id="A0A2S7SXZ5"/>
<dbReference type="Proteomes" id="UP000239872">
    <property type="component" value="Unassembled WGS sequence"/>
</dbReference>
<keyword evidence="6" id="KW-0732">Signal</keyword>
<feature type="domain" description="PPIase cyclophilin-type" evidence="7">
    <location>
        <begin position="28"/>
        <end position="212"/>
    </location>
</feature>
<evidence type="ECO:0000313" key="9">
    <source>
        <dbReference type="Proteomes" id="UP000239872"/>
    </source>
</evidence>
<dbReference type="InterPro" id="IPR044666">
    <property type="entry name" value="Cyclophilin_A-like"/>
</dbReference>
<accession>A0A2S7SXZ5</accession>
<evidence type="ECO:0000256" key="3">
    <source>
        <dbReference type="ARBA" id="ARBA00013194"/>
    </source>
</evidence>
<comment type="function">
    <text evidence="1">PPIases accelerate the folding of proteins. It catalyzes the cis-trans isomerization of proline imidic peptide bonds in oligopeptides.</text>
</comment>
<feature type="chain" id="PRO_5015741357" description="peptidylprolyl isomerase" evidence="6">
    <location>
        <begin position="21"/>
        <end position="222"/>
    </location>
</feature>
<sequence length="222" mass="24924">MKRILLSLLVLLTIALTATAQKNKVKIETDYGTIVVMLYDNTPLNTNNMVKLAKEHYYDSTIFHRCIPKFVIQGGDSTSKHAKPGQVLGEGGLGYTVPAEINDANYHKRGALGVARDQTPDKSGSACQFYIVVGKPFTDAEMDNLTKRTGRVYTAAQREVYKKDGGTPHLDGNYTVFGEVIEGMDIVDKIANEARDKNDRPNKDIRMLKVRMMKKKKRFLFF</sequence>
<proteinExistence type="inferred from homology"/>
<keyword evidence="5 8" id="KW-0413">Isomerase</keyword>
<dbReference type="OrthoDB" id="9807797at2"/>
<dbReference type="PROSITE" id="PS50072">
    <property type="entry name" value="CSA_PPIASE_2"/>
    <property type="match status" value="1"/>
</dbReference>
<dbReference type="Gene3D" id="2.40.100.10">
    <property type="entry name" value="Cyclophilin-like"/>
    <property type="match status" value="1"/>
</dbReference>
<dbReference type="EC" id="5.2.1.8" evidence="3"/>
<dbReference type="EMBL" id="PPSL01000002">
    <property type="protein sequence ID" value="PQJ11604.1"/>
    <property type="molecule type" value="Genomic_DNA"/>
</dbReference>
<reference evidence="8 9" key="1">
    <citation type="submission" date="2018-01" db="EMBL/GenBank/DDBJ databases">
        <title>A novel member of the phylum Bacteroidetes isolated from glacier ice.</title>
        <authorList>
            <person name="Liu Q."/>
            <person name="Xin Y.-H."/>
        </authorList>
    </citation>
    <scope>NUCLEOTIDE SEQUENCE [LARGE SCALE GENOMIC DNA]</scope>
    <source>
        <strain evidence="8 9">RB1R16</strain>
    </source>
</reference>
<dbReference type="InterPro" id="IPR024936">
    <property type="entry name" value="Cyclophilin-type_PPIase"/>
</dbReference>
<dbReference type="PANTHER" id="PTHR45625">
    <property type="entry name" value="PEPTIDYL-PROLYL CIS-TRANS ISOMERASE-RELATED"/>
    <property type="match status" value="1"/>
</dbReference>
<dbReference type="RefSeq" id="WP_105038484.1">
    <property type="nucleotide sequence ID" value="NZ_PPSL01000002.1"/>
</dbReference>
<dbReference type="GO" id="GO:0003755">
    <property type="term" value="F:peptidyl-prolyl cis-trans isomerase activity"/>
    <property type="evidence" value="ECO:0007669"/>
    <property type="project" value="UniProtKB-KW"/>
</dbReference>
<name>A0A2S7SXZ5_9BACT</name>
<dbReference type="SUPFAM" id="SSF50891">
    <property type="entry name" value="Cyclophilin-like"/>
    <property type="match status" value="1"/>
</dbReference>
<evidence type="ECO:0000256" key="4">
    <source>
        <dbReference type="ARBA" id="ARBA00023110"/>
    </source>
</evidence>
<evidence type="ECO:0000256" key="6">
    <source>
        <dbReference type="SAM" id="SignalP"/>
    </source>
</evidence>
<keyword evidence="4" id="KW-0697">Rotamase</keyword>
<comment type="similarity">
    <text evidence="2">Belongs to the cyclophilin-type PPIase family.</text>
</comment>
<feature type="signal peptide" evidence="6">
    <location>
        <begin position="1"/>
        <end position="20"/>
    </location>
</feature>
<dbReference type="CDD" id="cd00317">
    <property type="entry name" value="cyclophilin"/>
    <property type="match status" value="1"/>
</dbReference>
<comment type="caution">
    <text evidence="8">The sequence shown here is derived from an EMBL/GenBank/DDBJ whole genome shotgun (WGS) entry which is preliminary data.</text>
</comment>
<organism evidence="8 9">
    <name type="scientific">Flavipsychrobacter stenotrophus</name>
    <dbReference type="NCBI Taxonomy" id="2077091"/>
    <lineage>
        <taxon>Bacteria</taxon>
        <taxon>Pseudomonadati</taxon>
        <taxon>Bacteroidota</taxon>
        <taxon>Chitinophagia</taxon>
        <taxon>Chitinophagales</taxon>
        <taxon>Chitinophagaceae</taxon>
        <taxon>Flavipsychrobacter</taxon>
    </lineage>
</organism>
<dbReference type="PIRSF" id="PIRSF001467">
    <property type="entry name" value="Peptidylpro_ismrse"/>
    <property type="match status" value="1"/>
</dbReference>
<evidence type="ECO:0000313" key="8">
    <source>
        <dbReference type="EMBL" id="PQJ11604.1"/>
    </source>
</evidence>
<gene>
    <name evidence="8" type="ORF">CJD36_007350</name>
</gene>
<evidence type="ECO:0000256" key="2">
    <source>
        <dbReference type="ARBA" id="ARBA00007365"/>
    </source>
</evidence>
<dbReference type="Pfam" id="PF00160">
    <property type="entry name" value="Pro_isomerase"/>
    <property type="match status" value="1"/>
</dbReference>